<sequence length="47" mass="5524">MKNRLEEIRKSRGIRQVDLTAILLLVGAYLLVQGYAVYCRIRLEKEM</sequence>
<feature type="transmembrane region" description="Helical" evidence="1">
    <location>
        <begin position="21"/>
        <end position="38"/>
    </location>
</feature>
<name>A0A9D2JGL6_9FIRM</name>
<keyword evidence="1" id="KW-0812">Transmembrane</keyword>
<gene>
    <name evidence="2" type="ORF">H9810_04355</name>
</gene>
<keyword evidence="1" id="KW-1133">Transmembrane helix</keyword>
<organism evidence="2 3">
    <name type="scientific">Candidatus Gemmiger excrementavium</name>
    <dbReference type="NCBI Taxonomy" id="2838608"/>
    <lineage>
        <taxon>Bacteria</taxon>
        <taxon>Bacillati</taxon>
        <taxon>Bacillota</taxon>
        <taxon>Clostridia</taxon>
        <taxon>Eubacteriales</taxon>
        <taxon>Gemmiger</taxon>
    </lineage>
</organism>
<dbReference type="Proteomes" id="UP000824031">
    <property type="component" value="Unassembled WGS sequence"/>
</dbReference>
<reference evidence="2" key="1">
    <citation type="journal article" date="2021" name="PeerJ">
        <title>Extensive microbial diversity within the chicken gut microbiome revealed by metagenomics and culture.</title>
        <authorList>
            <person name="Gilroy R."/>
            <person name="Ravi A."/>
            <person name="Getino M."/>
            <person name="Pursley I."/>
            <person name="Horton D.L."/>
            <person name="Alikhan N.F."/>
            <person name="Baker D."/>
            <person name="Gharbi K."/>
            <person name="Hall N."/>
            <person name="Watson M."/>
            <person name="Adriaenssens E.M."/>
            <person name="Foster-Nyarko E."/>
            <person name="Jarju S."/>
            <person name="Secka A."/>
            <person name="Antonio M."/>
            <person name="Oren A."/>
            <person name="Chaudhuri R.R."/>
            <person name="La Ragione R."/>
            <person name="Hildebrand F."/>
            <person name="Pallen M.J."/>
        </authorList>
    </citation>
    <scope>NUCLEOTIDE SEQUENCE</scope>
    <source>
        <strain evidence="2">3436</strain>
    </source>
</reference>
<accession>A0A9D2JGL6</accession>
<keyword evidence="1" id="KW-0472">Membrane</keyword>
<evidence type="ECO:0000313" key="3">
    <source>
        <dbReference type="Proteomes" id="UP000824031"/>
    </source>
</evidence>
<evidence type="ECO:0000313" key="2">
    <source>
        <dbReference type="EMBL" id="HIZ47934.1"/>
    </source>
</evidence>
<reference evidence="2" key="2">
    <citation type="submission" date="2021-04" db="EMBL/GenBank/DDBJ databases">
        <authorList>
            <person name="Gilroy R."/>
        </authorList>
    </citation>
    <scope>NUCLEOTIDE SEQUENCE</scope>
    <source>
        <strain evidence="2">3436</strain>
    </source>
</reference>
<protein>
    <submittedName>
        <fullName evidence="2">Uncharacterized protein</fullName>
    </submittedName>
</protein>
<comment type="caution">
    <text evidence="2">The sequence shown here is derived from an EMBL/GenBank/DDBJ whole genome shotgun (WGS) entry which is preliminary data.</text>
</comment>
<evidence type="ECO:0000256" key="1">
    <source>
        <dbReference type="SAM" id="Phobius"/>
    </source>
</evidence>
<proteinExistence type="predicted"/>
<dbReference type="EMBL" id="DXBO01000058">
    <property type="protein sequence ID" value="HIZ47934.1"/>
    <property type="molecule type" value="Genomic_DNA"/>
</dbReference>
<dbReference type="AlphaFoldDB" id="A0A9D2JGL6"/>